<organism evidence="2 3">
    <name type="scientific">Dactylosporangium roseum</name>
    <dbReference type="NCBI Taxonomy" id="47989"/>
    <lineage>
        <taxon>Bacteria</taxon>
        <taxon>Bacillati</taxon>
        <taxon>Actinomycetota</taxon>
        <taxon>Actinomycetes</taxon>
        <taxon>Micromonosporales</taxon>
        <taxon>Micromonosporaceae</taxon>
        <taxon>Dactylosporangium</taxon>
    </lineage>
</organism>
<gene>
    <name evidence="2" type="ORF">Drose_21425</name>
</gene>
<dbReference type="RefSeq" id="WP_260723111.1">
    <property type="nucleotide sequence ID" value="NZ_BAAABS010000009.1"/>
</dbReference>
<keyword evidence="3" id="KW-1185">Reference proteome</keyword>
<proteinExistence type="predicted"/>
<evidence type="ECO:0000313" key="2">
    <source>
        <dbReference type="EMBL" id="UWZ33835.1"/>
    </source>
</evidence>
<protein>
    <submittedName>
        <fullName evidence="2">Uncharacterized protein</fullName>
    </submittedName>
</protein>
<dbReference type="Proteomes" id="UP001058271">
    <property type="component" value="Chromosome"/>
</dbReference>
<feature type="region of interest" description="Disordered" evidence="1">
    <location>
        <begin position="1"/>
        <end position="23"/>
    </location>
</feature>
<dbReference type="EMBL" id="CP073721">
    <property type="protein sequence ID" value="UWZ33835.1"/>
    <property type="molecule type" value="Genomic_DNA"/>
</dbReference>
<accession>A0ABY5YVR7</accession>
<evidence type="ECO:0000313" key="3">
    <source>
        <dbReference type="Proteomes" id="UP001058271"/>
    </source>
</evidence>
<reference evidence="2" key="1">
    <citation type="submission" date="2021-04" db="EMBL/GenBank/DDBJ databases">
        <title>Biosynthetic gene clusters of Dactylosporangioum roseum.</title>
        <authorList>
            <person name="Hartkoorn R.C."/>
            <person name="Beaudoing E."/>
            <person name="Hot D."/>
            <person name="Moureu S."/>
        </authorList>
    </citation>
    <scope>NUCLEOTIDE SEQUENCE</scope>
    <source>
        <strain evidence="2">NRRL B-16295</strain>
    </source>
</reference>
<evidence type="ECO:0000256" key="1">
    <source>
        <dbReference type="SAM" id="MobiDB-lite"/>
    </source>
</evidence>
<name>A0ABY5YVR7_9ACTN</name>
<feature type="compositionally biased region" description="Gly residues" evidence="1">
    <location>
        <begin position="1"/>
        <end position="12"/>
    </location>
</feature>
<sequence>MMRGRPAGGGTGPPNRADPRAGVADRVTGAMALRAALAMVPRPFGGVAMAPPAG</sequence>